<dbReference type="Proteomes" id="UP000467840">
    <property type="component" value="Chromosome 12"/>
</dbReference>
<gene>
    <name evidence="2" type="ORF">GH714_017571</name>
</gene>
<feature type="compositionally biased region" description="Low complexity" evidence="1">
    <location>
        <begin position="34"/>
        <end position="46"/>
    </location>
</feature>
<dbReference type="AlphaFoldDB" id="A0A6A6K7A0"/>
<sequence length="120" mass="13789">MGGGRGRGNRSRTQRKHFRDGRENVWKRAKSHSSSDPNNTSTDNPTWQPFATQNQAFDEYYKEQGIVASEEWDTFVEVLRTPLPAAFRINSSSQFCADIRSQLEDDFMKSLKLNSLMVVK</sequence>
<dbReference type="InterPro" id="IPR023267">
    <property type="entry name" value="RCMT"/>
</dbReference>
<comment type="caution">
    <text evidence="2">The sequence shown here is derived from an EMBL/GenBank/DDBJ whole genome shotgun (WGS) entry which is preliminary data.</text>
</comment>
<evidence type="ECO:0000256" key="1">
    <source>
        <dbReference type="SAM" id="MobiDB-lite"/>
    </source>
</evidence>
<dbReference type="PANTHER" id="PTHR22808:SF1">
    <property type="entry name" value="RNA CYTOSINE-C(5)-METHYLTRANSFERASE NSUN2-RELATED"/>
    <property type="match status" value="1"/>
</dbReference>
<name>A0A6A6K7A0_HEVBR</name>
<dbReference type="GO" id="GO:0001510">
    <property type="term" value="P:RNA methylation"/>
    <property type="evidence" value="ECO:0007669"/>
    <property type="project" value="InterPro"/>
</dbReference>
<feature type="compositionally biased region" description="Basic residues" evidence="1">
    <location>
        <begin position="7"/>
        <end position="19"/>
    </location>
</feature>
<dbReference type="PANTHER" id="PTHR22808">
    <property type="entry name" value="NCL1 YEAST -RELATED NOL1/NOP2/FMU SUN DOMAIN-CONTAINING"/>
    <property type="match status" value="1"/>
</dbReference>
<organism evidence="2 3">
    <name type="scientific">Hevea brasiliensis</name>
    <name type="common">Para rubber tree</name>
    <name type="synonym">Siphonia brasiliensis</name>
    <dbReference type="NCBI Taxonomy" id="3981"/>
    <lineage>
        <taxon>Eukaryota</taxon>
        <taxon>Viridiplantae</taxon>
        <taxon>Streptophyta</taxon>
        <taxon>Embryophyta</taxon>
        <taxon>Tracheophyta</taxon>
        <taxon>Spermatophyta</taxon>
        <taxon>Magnoliopsida</taxon>
        <taxon>eudicotyledons</taxon>
        <taxon>Gunneridae</taxon>
        <taxon>Pentapetalae</taxon>
        <taxon>rosids</taxon>
        <taxon>fabids</taxon>
        <taxon>Malpighiales</taxon>
        <taxon>Euphorbiaceae</taxon>
        <taxon>Crotonoideae</taxon>
        <taxon>Micrandreae</taxon>
        <taxon>Hevea</taxon>
    </lineage>
</organism>
<accession>A0A6A6K7A0</accession>
<keyword evidence="3" id="KW-1185">Reference proteome</keyword>
<dbReference type="EMBL" id="JAAGAX010000018">
    <property type="protein sequence ID" value="KAF2283956.1"/>
    <property type="molecule type" value="Genomic_DNA"/>
</dbReference>
<protein>
    <submittedName>
        <fullName evidence="2">Uncharacterized protein</fullName>
    </submittedName>
</protein>
<reference evidence="2 3" key="1">
    <citation type="journal article" date="2020" name="Mol. Plant">
        <title>The Chromosome-Based Rubber Tree Genome Provides New Insights into Spurge Genome Evolution and Rubber Biosynthesis.</title>
        <authorList>
            <person name="Liu J."/>
            <person name="Shi C."/>
            <person name="Shi C.C."/>
            <person name="Li W."/>
            <person name="Zhang Q.J."/>
            <person name="Zhang Y."/>
            <person name="Li K."/>
            <person name="Lu H.F."/>
            <person name="Shi C."/>
            <person name="Zhu S.T."/>
            <person name="Xiao Z.Y."/>
            <person name="Nan H."/>
            <person name="Yue Y."/>
            <person name="Zhu X.G."/>
            <person name="Wu Y."/>
            <person name="Hong X.N."/>
            <person name="Fan G.Y."/>
            <person name="Tong Y."/>
            <person name="Zhang D."/>
            <person name="Mao C.L."/>
            <person name="Liu Y.L."/>
            <person name="Hao S.J."/>
            <person name="Liu W.Q."/>
            <person name="Lv M.Q."/>
            <person name="Zhang H.B."/>
            <person name="Liu Y."/>
            <person name="Hu-Tang G.R."/>
            <person name="Wang J.P."/>
            <person name="Wang J.H."/>
            <person name="Sun Y.H."/>
            <person name="Ni S.B."/>
            <person name="Chen W.B."/>
            <person name="Zhang X.C."/>
            <person name="Jiao Y.N."/>
            <person name="Eichler E.E."/>
            <person name="Li G.H."/>
            <person name="Liu X."/>
            <person name="Gao L.Z."/>
        </authorList>
    </citation>
    <scope>NUCLEOTIDE SEQUENCE [LARGE SCALE GENOMIC DNA]</scope>
    <source>
        <strain evidence="3">cv. GT1</strain>
        <tissue evidence="2">Leaf</tissue>
    </source>
</reference>
<feature type="region of interest" description="Disordered" evidence="1">
    <location>
        <begin position="1"/>
        <end position="49"/>
    </location>
</feature>
<dbReference type="GO" id="GO:0008173">
    <property type="term" value="F:RNA methyltransferase activity"/>
    <property type="evidence" value="ECO:0007669"/>
    <property type="project" value="InterPro"/>
</dbReference>
<evidence type="ECO:0000313" key="3">
    <source>
        <dbReference type="Proteomes" id="UP000467840"/>
    </source>
</evidence>
<proteinExistence type="predicted"/>
<evidence type="ECO:0000313" key="2">
    <source>
        <dbReference type="EMBL" id="KAF2283956.1"/>
    </source>
</evidence>